<proteinExistence type="predicted"/>
<feature type="compositionally biased region" description="Basic residues" evidence="1">
    <location>
        <begin position="129"/>
        <end position="143"/>
    </location>
</feature>
<feature type="compositionally biased region" description="Polar residues" evidence="1">
    <location>
        <begin position="71"/>
        <end position="80"/>
    </location>
</feature>
<accession>A0A6J5YG39</accession>
<sequence length="143" mass="14733">MSASSLGSSGTANRVGCVLRNVDASGQRHDVAVDDDVDVDWSGGGGAVAVARSDRSPRATTIAATMPPITSSGNNSTPSPIISMPPNPAGLREVQEITMIVNLRRPDGGNATAGSADSDETGSVGQLRGRVRRRNPNRRSPRG</sequence>
<gene>
    <name evidence="2" type="ORF">UFOPK1392_02519</name>
</gene>
<organism evidence="2">
    <name type="scientific">freshwater metagenome</name>
    <dbReference type="NCBI Taxonomy" id="449393"/>
    <lineage>
        <taxon>unclassified sequences</taxon>
        <taxon>metagenomes</taxon>
        <taxon>ecological metagenomes</taxon>
    </lineage>
</organism>
<feature type="region of interest" description="Disordered" evidence="1">
    <location>
        <begin position="48"/>
        <end position="89"/>
    </location>
</feature>
<name>A0A6J5YG39_9ZZZZ</name>
<feature type="compositionally biased region" description="Low complexity" evidence="1">
    <location>
        <begin position="59"/>
        <end position="70"/>
    </location>
</feature>
<dbReference type="EMBL" id="CAEMXZ010000209">
    <property type="protein sequence ID" value="CAB4324743.1"/>
    <property type="molecule type" value="Genomic_DNA"/>
</dbReference>
<protein>
    <submittedName>
        <fullName evidence="2">Unannotated protein</fullName>
    </submittedName>
</protein>
<reference evidence="2" key="1">
    <citation type="submission" date="2020-05" db="EMBL/GenBank/DDBJ databases">
        <authorList>
            <person name="Chiriac C."/>
            <person name="Salcher M."/>
            <person name="Ghai R."/>
            <person name="Kavagutti S V."/>
        </authorList>
    </citation>
    <scope>NUCLEOTIDE SEQUENCE</scope>
</reference>
<evidence type="ECO:0000313" key="2">
    <source>
        <dbReference type="EMBL" id="CAB4324743.1"/>
    </source>
</evidence>
<dbReference type="AlphaFoldDB" id="A0A6J5YG39"/>
<feature type="region of interest" description="Disordered" evidence="1">
    <location>
        <begin position="103"/>
        <end position="143"/>
    </location>
</feature>
<evidence type="ECO:0000256" key="1">
    <source>
        <dbReference type="SAM" id="MobiDB-lite"/>
    </source>
</evidence>